<feature type="domain" description="Right handed beta helix" evidence="2">
    <location>
        <begin position="64"/>
        <end position="199"/>
    </location>
</feature>
<dbReference type="InterPro" id="IPR051550">
    <property type="entry name" value="SCF-Subunits/Alg-Epimerases"/>
</dbReference>
<evidence type="ECO:0000256" key="1">
    <source>
        <dbReference type="ARBA" id="ARBA00022737"/>
    </source>
</evidence>
<dbReference type="Proteomes" id="UP001225034">
    <property type="component" value="Unassembled WGS sequence"/>
</dbReference>
<dbReference type="SUPFAM" id="SSF51126">
    <property type="entry name" value="Pectin lyase-like"/>
    <property type="match status" value="2"/>
</dbReference>
<dbReference type="Gene3D" id="2.160.20.10">
    <property type="entry name" value="Single-stranded right-handed beta-helix, Pectin lyase-like"/>
    <property type="match status" value="2"/>
</dbReference>
<dbReference type="PANTHER" id="PTHR22990:SF15">
    <property type="entry name" value="F-BOX ONLY PROTEIN 10"/>
    <property type="match status" value="1"/>
</dbReference>
<name>A0ABT9YCQ7_9BACI</name>
<dbReference type="PANTHER" id="PTHR22990">
    <property type="entry name" value="F-BOX ONLY PROTEIN"/>
    <property type="match status" value="1"/>
</dbReference>
<protein>
    <recommendedName>
        <fullName evidence="2">Right handed beta helix domain-containing protein</fullName>
    </recommendedName>
</protein>
<accession>A0ABT9YCQ7</accession>
<keyword evidence="1" id="KW-0677">Repeat</keyword>
<keyword evidence="4" id="KW-1185">Reference proteome</keyword>
<dbReference type="EMBL" id="JAUSUA010000001">
    <property type="protein sequence ID" value="MDQ0205260.1"/>
    <property type="molecule type" value="Genomic_DNA"/>
</dbReference>
<comment type="caution">
    <text evidence="3">The sequence shown here is derived from an EMBL/GenBank/DDBJ whole genome shotgun (WGS) entry which is preliminary data.</text>
</comment>
<dbReference type="InterPro" id="IPR012334">
    <property type="entry name" value="Pectin_lyas_fold"/>
</dbReference>
<dbReference type="RefSeq" id="WP_306978817.1">
    <property type="nucleotide sequence ID" value="NZ_JAUSUA010000001.1"/>
</dbReference>
<dbReference type="InterPro" id="IPR039448">
    <property type="entry name" value="Beta_helix"/>
</dbReference>
<organism evidence="3 4">
    <name type="scientific">Alkalicoccobacillus murimartini</name>
    <dbReference type="NCBI Taxonomy" id="171685"/>
    <lineage>
        <taxon>Bacteria</taxon>
        <taxon>Bacillati</taxon>
        <taxon>Bacillota</taxon>
        <taxon>Bacilli</taxon>
        <taxon>Bacillales</taxon>
        <taxon>Bacillaceae</taxon>
        <taxon>Alkalicoccobacillus</taxon>
    </lineage>
</organism>
<dbReference type="Pfam" id="PF13229">
    <property type="entry name" value="Beta_helix"/>
    <property type="match status" value="3"/>
</dbReference>
<feature type="domain" description="Right handed beta helix" evidence="2">
    <location>
        <begin position="290"/>
        <end position="421"/>
    </location>
</feature>
<evidence type="ECO:0000259" key="2">
    <source>
        <dbReference type="Pfam" id="PF13229"/>
    </source>
</evidence>
<sequence>MKEIKVSQKILSKYKHLQSALDVAQEGDSILLEEGTYKGIFIIDKSITITGIGEKDAVIVEGSIHIKNQANVTVGNITLQDGEIGFLVAEGSLKLDHCDVNRMSHSAISVSEQGKATLREVIMQKNEHAIITEGYMSLLYCALSKQKAVQIRMSQHARMVLKHTHIFQGMEEAVILTDKSQMVMEDCSVYGHAGSRAQVFLQDDVTLSLVSSRIYEGKFGGIEAIGGKLSLKNTVLSRNDGHQILLSESTSVISHSYIHSGDIGCLVKEGASLRLEHTRMVAHLQAQVNVQGGQLKVKHCSILSGKGNAILIAASGEAVISDSEVAGHVLPQICVSEQGNTIIERSSIHHGEHYGVWLTEQSSAAIFQTNIYSHKQIQLVVAEQSFLEMDTTSIYEGDENGLHFLEESRGHLSHCEIYRHGEDYPQVIVRGAADPVFTNCIVSESPSNAMWFVEAAKGRIENCRFVQHGLPQLEITEGSAPVIVATSIIEGGDCAIHIREAGPHIEDCTFTDNAASIVMEGNCPAEIIGDGAEVLLHYAEHKRNEEERLSNLDEKTLERIQKSQLLAEKEARTAEIVGLVEELERRLGKGY</sequence>
<gene>
    <name evidence="3" type="ORF">J2S05_000034</name>
</gene>
<reference evidence="3 4" key="1">
    <citation type="submission" date="2023-07" db="EMBL/GenBank/DDBJ databases">
        <title>Genomic Encyclopedia of Type Strains, Phase IV (KMG-IV): sequencing the most valuable type-strain genomes for metagenomic binning, comparative biology and taxonomic classification.</title>
        <authorList>
            <person name="Goeker M."/>
        </authorList>
    </citation>
    <scope>NUCLEOTIDE SEQUENCE [LARGE SCALE GENOMIC DNA]</scope>
    <source>
        <strain evidence="3 4">DSM 19154</strain>
    </source>
</reference>
<proteinExistence type="predicted"/>
<feature type="domain" description="Right handed beta helix" evidence="2">
    <location>
        <begin position="426"/>
        <end position="524"/>
    </location>
</feature>
<evidence type="ECO:0000313" key="4">
    <source>
        <dbReference type="Proteomes" id="UP001225034"/>
    </source>
</evidence>
<evidence type="ECO:0000313" key="3">
    <source>
        <dbReference type="EMBL" id="MDQ0205260.1"/>
    </source>
</evidence>
<dbReference type="InterPro" id="IPR011050">
    <property type="entry name" value="Pectin_lyase_fold/virulence"/>
</dbReference>